<dbReference type="Pfam" id="PF07995">
    <property type="entry name" value="GSDH"/>
    <property type="match status" value="1"/>
</dbReference>
<name>A0A399QXG7_9PROT</name>
<comment type="caution">
    <text evidence="4">The sequence shown here is derived from an EMBL/GenBank/DDBJ whole genome shotgun (WGS) entry which is preliminary data.</text>
</comment>
<proteinExistence type="predicted"/>
<feature type="compositionally biased region" description="Acidic residues" evidence="1">
    <location>
        <begin position="29"/>
        <end position="39"/>
    </location>
</feature>
<dbReference type="InterPro" id="IPR011041">
    <property type="entry name" value="Quinoprot_gluc/sorb_DH_b-prop"/>
</dbReference>
<evidence type="ECO:0000259" key="3">
    <source>
        <dbReference type="Pfam" id="PF07995"/>
    </source>
</evidence>
<organism evidence="4 5">
    <name type="scientific">Henriciella barbarensis</name>
    <dbReference type="NCBI Taxonomy" id="86342"/>
    <lineage>
        <taxon>Bacteria</taxon>
        <taxon>Pseudomonadati</taxon>
        <taxon>Pseudomonadota</taxon>
        <taxon>Alphaproteobacteria</taxon>
        <taxon>Hyphomonadales</taxon>
        <taxon>Hyphomonadaceae</taxon>
        <taxon>Henriciella</taxon>
    </lineage>
</organism>
<evidence type="ECO:0000256" key="1">
    <source>
        <dbReference type="SAM" id="MobiDB-lite"/>
    </source>
</evidence>
<accession>A0A399QXG7</accession>
<feature type="chain" id="PRO_5017471550" evidence="2">
    <location>
        <begin position="21"/>
        <end position="402"/>
    </location>
</feature>
<feature type="signal peptide" evidence="2">
    <location>
        <begin position="1"/>
        <end position="20"/>
    </location>
</feature>
<dbReference type="SUPFAM" id="SSF50952">
    <property type="entry name" value="Soluble quinoprotein glucose dehydrogenase"/>
    <property type="match status" value="1"/>
</dbReference>
<evidence type="ECO:0000313" key="5">
    <source>
        <dbReference type="Proteomes" id="UP000265431"/>
    </source>
</evidence>
<dbReference type="EMBL" id="QWGB01000005">
    <property type="protein sequence ID" value="RIJ23630.1"/>
    <property type="molecule type" value="Genomic_DNA"/>
</dbReference>
<dbReference type="PROSITE" id="PS51257">
    <property type="entry name" value="PROKAR_LIPOPROTEIN"/>
    <property type="match status" value="1"/>
</dbReference>
<protein>
    <submittedName>
        <fullName evidence="4">PQQ-dependent sugar dehydrogenase</fullName>
    </submittedName>
</protein>
<gene>
    <name evidence="4" type="ORF">D1224_05050</name>
</gene>
<dbReference type="RefSeq" id="WP_119378820.1">
    <property type="nucleotide sequence ID" value="NZ_QWGB01000005.1"/>
</dbReference>
<feature type="domain" description="Glucose/Sorbosone dehydrogenase" evidence="3">
    <location>
        <begin position="65"/>
        <end position="397"/>
    </location>
</feature>
<dbReference type="AlphaFoldDB" id="A0A399QXG7"/>
<dbReference type="InterPro" id="IPR012938">
    <property type="entry name" value="Glc/Sorbosone_DH"/>
</dbReference>
<keyword evidence="2" id="KW-0732">Signal</keyword>
<sequence>MKFLALTASALILAAACSQPDGEPAAPIEDVDNTTDETGADSGNASIEALTSEDGFRLTPVAEGLEFPWDMLFLPDGTMLITERSGTIRLVRDGELLPEPVAGTPEAHVNAQGGYFAMALDPDFASNRKLYLAFAKGTAEENTTAVVSGVLSDDASELTDVQEIFTGAPRETSHHYGGRLAFLPDGTLITTLGEGFRYMEESQNPQNYHGTIVRLNADGSFPEDNPFIDGEDGLPGVWSYGHRNVQGLVWDEARQTLWSHEHGPKGGDELNRIEAGNNYGWPAITYGVNYDGTIITEDTEAPGMEQPVVKWVPSIAPSGMALVSGDVWAEWEGDLIIGAMNGPRGQKLVHVMLDEDGNVTGQADLMADLEVPFRDVAIGPDGNLYAATANMDGTVYRIDRNE</sequence>
<dbReference type="Proteomes" id="UP000265431">
    <property type="component" value="Unassembled WGS sequence"/>
</dbReference>
<dbReference type="PANTHER" id="PTHR19328">
    <property type="entry name" value="HEDGEHOG-INTERACTING PROTEIN"/>
    <property type="match status" value="1"/>
</dbReference>
<dbReference type="PANTHER" id="PTHR19328:SF75">
    <property type="entry name" value="ALDOSE SUGAR DEHYDROGENASE YLII"/>
    <property type="match status" value="1"/>
</dbReference>
<dbReference type="OrthoDB" id="9770043at2"/>
<reference evidence="4 5" key="1">
    <citation type="submission" date="2018-08" db="EMBL/GenBank/DDBJ databases">
        <title>Henriciella mobilis sp. nov., isolated from seawater.</title>
        <authorList>
            <person name="Cheng H."/>
            <person name="Wu Y.-H."/>
            <person name="Xu X.-W."/>
            <person name="Guo L.-L."/>
        </authorList>
    </citation>
    <scope>NUCLEOTIDE SEQUENCE [LARGE SCALE GENOMIC DNA]</scope>
    <source>
        <strain evidence="4 5">CCUG66934</strain>
    </source>
</reference>
<evidence type="ECO:0000256" key="2">
    <source>
        <dbReference type="SAM" id="SignalP"/>
    </source>
</evidence>
<dbReference type="InterPro" id="IPR011042">
    <property type="entry name" value="6-blade_b-propeller_TolB-like"/>
</dbReference>
<keyword evidence="5" id="KW-1185">Reference proteome</keyword>
<dbReference type="Gene3D" id="2.120.10.30">
    <property type="entry name" value="TolB, C-terminal domain"/>
    <property type="match status" value="1"/>
</dbReference>
<evidence type="ECO:0000313" key="4">
    <source>
        <dbReference type="EMBL" id="RIJ23630.1"/>
    </source>
</evidence>
<feature type="region of interest" description="Disordered" evidence="1">
    <location>
        <begin position="20"/>
        <end position="43"/>
    </location>
</feature>